<dbReference type="Pfam" id="PF00067">
    <property type="entry name" value="p450"/>
    <property type="match status" value="1"/>
</dbReference>
<proteinExistence type="inferred from homology"/>
<evidence type="ECO:0000313" key="9">
    <source>
        <dbReference type="Proteomes" id="UP000749559"/>
    </source>
</evidence>
<comment type="similarity">
    <text evidence="2">Belongs to the cytochrome P450 family.</text>
</comment>
<sequence>MLSNGVKPYKDIPGPRGMPILGSLISALRTGLLQQQQLHKYFQRQAEIYGPIYKEKLGSYEHVNIFDPDDAEYLLRRDGHHAEEWHKNRIPFNRFLMRPKPVAGYTGIMDEVATDMVERLDRIRKHTGLVEELYDELYNWSIESGGTMFFERRLGCLNDNRNPEITEFIKSIRNILTGSDVFFFLSPRLAKTLRLPAWKQLEQTLDTMFRI</sequence>
<keyword evidence="9" id="KW-1185">Reference proteome</keyword>
<evidence type="ECO:0000313" key="8">
    <source>
        <dbReference type="EMBL" id="CAH1803064.1"/>
    </source>
</evidence>
<evidence type="ECO:0000256" key="7">
    <source>
        <dbReference type="ARBA" id="ARBA00023033"/>
    </source>
</evidence>
<dbReference type="GO" id="GO:0020037">
    <property type="term" value="F:heme binding"/>
    <property type="evidence" value="ECO:0007669"/>
    <property type="project" value="InterPro"/>
</dbReference>
<dbReference type="Gene3D" id="1.10.630.10">
    <property type="entry name" value="Cytochrome P450"/>
    <property type="match status" value="1"/>
</dbReference>
<dbReference type="AlphaFoldDB" id="A0A8S4Q9D5"/>
<name>A0A8S4Q9D5_OWEFU</name>
<dbReference type="SUPFAM" id="SSF48264">
    <property type="entry name" value="Cytochrome P450"/>
    <property type="match status" value="1"/>
</dbReference>
<dbReference type="PANTHER" id="PTHR24279">
    <property type="entry name" value="CYTOCHROME P450"/>
    <property type="match status" value="1"/>
</dbReference>
<keyword evidence="7" id="KW-0503">Monooxygenase</keyword>
<dbReference type="GO" id="GO:0005506">
    <property type="term" value="F:iron ion binding"/>
    <property type="evidence" value="ECO:0007669"/>
    <property type="project" value="InterPro"/>
</dbReference>
<dbReference type="InterPro" id="IPR036396">
    <property type="entry name" value="Cyt_P450_sf"/>
</dbReference>
<gene>
    <name evidence="8" type="ORF">OFUS_LOCUS26690</name>
</gene>
<dbReference type="PANTHER" id="PTHR24279:SF120">
    <property type="entry name" value="CYTOCHROME P450"/>
    <property type="match status" value="1"/>
</dbReference>
<evidence type="ECO:0008006" key="10">
    <source>
        <dbReference type="Google" id="ProtNLM"/>
    </source>
</evidence>
<protein>
    <recommendedName>
        <fullName evidence="10">Cytochrome P450</fullName>
    </recommendedName>
</protein>
<organism evidence="8 9">
    <name type="scientific">Owenia fusiformis</name>
    <name type="common">Polychaete worm</name>
    <dbReference type="NCBI Taxonomy" id="6347"/>
    <lineage>
        <taxon>Eukaryota</taxon>
        <taxon>Metazoa</taxon>
        <taxon>Spiralia</taxon>
        <taxon>Lophotrochozoa</taxon>
        <taxon>Annelida</taxon>
        <taxon>Polychaeta</taxon>
        <taxon>Sedentaria</taxon>
        <taxon>Canalipalpata</taxon>
        <taxon>Sabellida</taxon>
        <taxon>Oweniida</taxon>
        <taxon>Oweniidae</taxon>
        <taxon>Owenia</taxon>
    </lineage>
</organism>
<accession>A0A8S4Q9D5</accession>
<evidence type="ECO:0000256" key="6">
    <source>
        <dbReference type="ARBA" id="ARBA00023004"/>
    </source>
</evidence>
<dbReference type="GO" id="GO:0004497">
    <property type="term" value="F:monooxygenase activity"/>
    <property type="evidence" value="ECO:0007669"/>
    <property type="project" value="UniProtKB-KW"/>
</dbReference>
<evidence type="ECO:0000256" key="3">
    <source>
        <dbReference type="ARBA" id="ARBA00022617"/>
    </source>
</evidence>
<keyword evidence="4" id="KW-0479">Metal-binding</keyword>
<evidence type="ECO:0000256" key="1">
    <source>
        <dbReference type="ARBA" id="ARBA00001971"/>
    </source>
</evidence>
<evidence type="ECO:0000256" key="4">
    <source>
        <dbReference type="ARBA" id="ARBA00022723"/>
    </source>
</evidence>
<evidence type="ECO:0000256" key="5">
    <source>
        <dbReference type="ARBA" id="ARBA00023002"/>
    </source>
</evidence>
<comment type="caution">
    <text evidence="8">The sequence shown here is derived from an EMBL/GenBank/DDBJ whole genome shotgun (WGS) entry which is preliminary data.</text>
</comment>
<keyword evidence="3" id="KW-0349">Heme</keyword>
<dbReference type="GO" id="GO:0016705">
    <property type="term" value="F:oxidoreductase activity, acting on paired donors, with incorporation or reduction of molecular oxygen"/>
    <property type="evidence" value="ECO:0007669"/>
    <property type="project" value="InterPro"/>
</dbReference>
<reference evidence="8" key="1">
    <citation type="submission" date="2022-03" db="EMBL/GenBank/DDBJ databases">
        <authorList>
            <person name="Martin C."/>
        </authorList>
    </citation>
    <scope>NUCLEOTIDE SEQUENCE</scope>
</reference>
<dbReference type="InterPro" id="IPR050479">
    <property type="entry name" value="CYP11_CYP27_families"/>
</dbReference>
<dbReference type="EMBL" id="CAIIXF020000235">
    <property type="protein sequence ID" value="CAH1803064.1"/>
    <property type="molecule type" value="Genomic_DNA"/>
</dbReference>
<comment type="cofactor">
    <cofactor evidence="1">
        <name>heme</name>
        <dbReference type="ChEBI" id="CHEBI:30413"/>
    </cofactor>
</comment>
<dbReference type="OrthoDB" id="3945418at2759"/>
<keyword evidence="5" id="KW-0560">Oxidoreductase</keyword>
<evidence type="ECO:0000256" key="2">
    <source>
        <dbReference type="ARBA" id="ARBA00010617"/>
    </source>
</evidence>
<dbReference type="Proteomes" id="UP000749559">
    <property type="component" value="Unassembled WGS sequence"/>
</dbReference>
<keyword evidence="6" id="KW-0408">Iron</keyword>
<feature type="non-terminal residue" evidence="8">
    <location>
        <position position="211"/>
    </location>
</feature>
<dbReference type="InterPro" id="IPR001128">
    <property type="entry name" value="Cyt_P450"/>
</dbReference>